<gene>
    <name evidence="2" type="primary">ydaL</name>
    <name evidence="2" type="ORF">GCM10007414_23990</name>
</gene>
<comment type="caution">
    <text evidence="2">The sequence shown here is derived from an EMBL/GenBank/DDBJ whole genome shotgun (WGS) entry which is preliminary data.</text>
</comment>
<dbReference type="EMBL" id="BMDY01000013">
    <property type="protein sequence ID" value="GGB09800.1"/>
    <property type="molecule type" value="Genomic_DNA"/>
</dbReference>
<feature type="domain" description="Smr" evidence="1">
    <location>
        <begin position="93"/>
        <end position="173"/>
    </location>
</feature>
<evidence type="ECO:0000313" key="3">
    <source>
        <dbReference type="Proteomes" id="UP000651977"/>
    </source>
</evidence>
<dbReference type="PANTHER" id="PTHR35562">
    <property type="entry name" value="DNA ENDONUCLEASE SMRA-RELATED"/>
    <property type="match status" value="1"/>
</dbReference>
<proteinExistence type="predicted"/>
<evidence type="ECO:0000313" key="2">
    <source>
        <dbReference type="EMBL" id="GGB09800.1"/>
    </source>
</evidence>
<dbReference type="InterPro" id="IPR002625">
    <property type="entry name" value="Smr_dom"/>
</dbReference>
<dbReference type="PANTHER" id="PTHR35562:SF2">
    <property type="entry name" value="DNA ENDONUCLEASE SMRA-RELATED"/>
    <property type="match status" value="1"/>
</dbReference>
<organism evidence="2 3">
    <name type="scientific">Agarivorans gilvus</name>
    <dbReference type="NCBI Taxonomy" id="680279"/>
    <lineage>
        <taxon>Bacteria</taxon>
        <taxon>Pseudomonadati</taxon>
        <taxon>Pseudomonadota</taxon>
        <taxon>Gammaproteobacteria</taxon>
        <taxon>Alteromonadales</taxon>
        <taxon>Alteromonadaceae</taxon>
        <taxon>Agarivorans</taxon>
    </lineage>
</organism>
<name>A0ABQ1I3W8_9ALTE</name>
<dbReference type="InterPro" id="IPR047688">
    <property type="entry name" value="Endonuc_SmrA"/>
</dbReference>
<dbReference type="SMART" id="SM00463">
    <property type="entry name" value="SMR"/>
    <property type="match status" value="1"/>
</dbReference>
<dbReference type="NCBIfam" id="NF033154">
    <property type="entry name" value="endonuc_SmrA"/>
    <property type="match status" value="1"/>
</dbReference>
<keyword evidence="3" id="KW-1185">Reference proteome</keyword>
<dbReference type="RefSeq" id="WP_055734753.1">
    <property type="nucleotide sequence ID" value="NZ_BMDY01000013.1"/>
</dbReference>
<reference evidence="3" key="1">
    <citation type="journal article" date="2019" name="Int. J. Syst. Evol. Microbiol.">
        <title>The Global Catalogue of Microorganisms (GCM) 10K type strain sequencing project: providing services to taxonomists for standard genome sequencing and annotation.</title>
        <authorList>
            <consortium name="The Broad Institute Genomics Platform"/>
            <consortium name="The Broad Institute Genome Sequencing Center for Infectious Disease"/>
            <person name="Wu L."/>
            <person name="Ma J."/>
        </authorList>
    </citation>
    <scope>NUCLEOTIDE SEQUENCE [LARGE SCALE GENOMIC DNA]</scope>
    <source>
        <strain evidence="3">CGMCC 1.10131</strain>
    </source>
</reference>
<dbReference type="Proteomes" id="UP000651977">
    <property type="component" value="Unassembled WGS sequence"/>
</dbReference>
<dbReference type="Gene3D" id="3.30.1370.110">
    <property type="match status" value="1"/>
</dbReference>
<dbReference type="Pfam" id="PF01713">
    <property type="entry name" value="Smr"/>
    <property type="match status" value="1"/>
</dbReference>
<protein>
    <recommendedName>
        <fullName evidence="1">Smr domain-containing protein</fullName>
    </recommendedName>
</protein>
<dbReference type="PROSITE" id="PS50828">
    <property type="entry name" value="SMR"/>
    <property type="match status" value="1"/>
</dbReference>
<sequence length="191" mass="21410">MSDEFDLFQQEVAGIKPLKQDAVMSANAALNEAAKQARQQAAEQHRATAQDYLSLDQVKLLHPDDIVSFKKTGLQQGVFKKLRLGKYPIQATLDLHKFRLEQARNEIVNFIKQCQQLNIRSALIIPGKGHNSAPPALLKSYVSQWLPQIDAVLAIHSAQAMHGGSGAIYVLLKKNEQQKLDNRERHARRLA</sequence>
<evidence type="ECO:0000259" key="1">
    <source>
        <dbReference type="PROSITE" id="PS50828"/>
    </source>
</evidence>
<accession>A0ABQ1I3W8</accession>
<dbReference type="SUPFAM" id="SSF160443">
    <property type="entry name" value="SMR domain-like"/>
    <property type="match status" value="1"/>
</dbReference>
<dbReference type="InterPro" id="IPR036063">
    <property type="entry name" value="Smr_dom_sf"/>
</dbReference>